<dbReference type="Proteomes" id="UP000729402">
    <property type="component" value="Unassembled WGS sequence"/>
</dbReference>
<proteinExistence type="predicted"/>
<reference evidence="1" key="1">
    <citation type="journal article" date="2021" name="bioRxiv">
        <title>Whole Genome Assembly and Annotation of Northern Wild Rice, Zizania palustris L., Supports a Whole Genome Duplication in the Zizania Genus.</title>
        <authorList>
            <person name="Haas M."/>
            <person name="Kono T."/>
            <person name="Macchietto M."/>
            <person name="Millas R."/>
            <person name="McGilp L."/>
            <person name="Shao M."/>
            <person name="Duquette J."/>
            <person name="Hirsch C.N."/>
            <person name="Kimball J."/>
        </authorList>
    </citation>
    <scope>NUCLEOTIDE SEQUENCE</scope>
    <source>
        <tissue evidence="1">Fresh leaf tissue</tissue>
    </source>
</reference>
<evidence type="ECO:0000313" key="1">
    <source>
        <dbReference type="EMBL" id="KAG8064721.1"/>
    </source>
</evidence>
<gene>
    <name evidence="1" type="ORF">GUJ93_ZPchr0004g39887</name>
</gene>
<dbReference type="AlphaFoldDB" id="A0A8J5S0M9"/>
<dbReference type="EMBL" id="JAAALK010000285">
    <property type="protein sequence ID" value="KAG8064721.1"/>
    <property type="molecule type" value="Genomic_DNA"/>
</dbReference>
<organism evidence="1 2">
    <name type="scientific">Zizania palustris</name>
    <name type="common">Northern wild rice</name>
    <dbReference type="NCBI Taxonomy" id="103762"/>
    <lineage>
        <taxon>Eukaryota</taxon>
        <taxon>Viridiplantae</taxon>
        <taxon>Streptophyta</taxon>
        <taxon>Embryophyta</taxon>
        <taxon>Tracheophyta</taxon>
        <taxon>Spermatophyta</taxon>
        <taxon>Magnoliopsida</taxon>
        <taxon>Liliopsida</taxon>
        <taxon>Poales</taxon>
        <taxon>Poaceae</taxon>
        <taxon>BOP clade</taxon>
        <taxon>Oryzoideae</taxon>
        <taxon>Oryzeae</taxon>
        <taxon>Zizaniinae</taxon>
        <taxon>Zizania</taxon>
    </lineage>
</organism>
<accession>A0A8J5S0M9</accession>
<reference evidence="1" key="2">
    <citation type="submission" date="2021-02" db="EMBL/GenBank/DDBJ databases">
        <authorList>
            <person name="Kimball J.A."/>
            <person name="Haas M.W."/>
            <person name="Macchietto M."/>
            <person name="Kono T."/>
            <person name="Duquette J."/>
            <person name="Shao M."/>
        </authorList>
    </citation>
    <scope>NUCLEOTIDE SEQUENCE</scope>
    <source>
        <tissue evidence="1">Fresh leaf tissue</tissue>
    </source>
</reference>
<evidence type="ECO:0000313" key="2">
    <source>
        <dbReference type="Proteomes" id="UP000729402"/>
    </source>
</evidence>
<protein>
    <submittedName>
        <fullName evidence="1">Uncharacterized protein</fullName>
    </submittedName>
</protein>
<sequence>MCGAGFCCGALTPRESSPNTASGAVGFAAENAPGLAGPAWDDAVVESQRRALLHAEAADRRERCRSFQALGLLARLRKGSGENRLTRVQKTGSADLVLWTGREKSDGGDSKRKQRR</sequence>
<keyword evidence="2" id="KW-1185">Reference proteome</keyword>
<name>A0A8J5S0M9_ZIZPA</name>
<comment type="caution">
    <text evidence="1">The sequence shown here is derived from an EMBL/GenBank/DDBJ whole genome shotgun (WGS) entry which is preliminary data.</text>
</comment>